<dbReference type="PIRSF" id="PIRSF016578">
    <property type="entry name" value="HsaA"/>
    <property type="match status" value="1"/>
</dbReference>
<dbReference type="InterPro" id="IPR013107">
    <property type="entry name" value="Acyl-CoA_DH_C"/>
</dbReference>
<dbReference type="GO" id="GO:0006552">
    <property type="term" value="P:L-leucine catabolic process"/>
    <property type="evidence" value="ECO:0007669"/>
    <property type="project" value="TreeGrafter"/>
</dbReference>
<evidence type="ECO:0000256" key="1">
    <source>
        <dbReference type="ARBA" id="ARBA00022630"/>
    </source>
</evidence>
<dbReference type="AlphaFoldDB" id="A0A9P8VU67"/>
<evidence type="ECO:0000256" key="2">
    <source>
        <dbReference type="ARBA" id="ARBA00023002"/>
    </source>
</evidence>
<feature type="domain" description="Acyl-CoA dehydrogenase C-terminal" evidence="4">
    <location>
        <begin position="262"/>
        <end position="403"/>
    </location>
</feature>
<dbReference type="Gene3D" id="1.20.140.10">
    <property type="entry name" value="Butyryl-CoA Dehydrogenase, subunit A, domain 3"/>
    <property type="match status" value="1"/>
</dbReference>
<keyword evidence="1" id="KW-0285">Flavoprotein</keyword>
<dbReference type="InterPro" id="IPR013786">
    <property type="entry name" value="AcylCoA_DH/ox_N"/>
</dbReference>
<dbReference type="Gene3D" id="2.40.110.10">
    <property type="entry name" value="Butyryl-CoA Dehydrogenase, subunit A, domain 2"/>
    <property type="match status" value="1"/>
</dbReference>
<reference evidence="5 6" key="1">
    <citation type="journal article" date="2021" name="Nat. Commun.">
        <title>Genetic determinants of endophytism in the Arabidopsis root mycobiome.</title>
        <authorList>
            <person name="Mesny F."/>
            <person name="Miyauchi S."/>
            <person name="Thiergart T."/>
            <person name="Pickel B."/>
            <person name="Atanasova L."/>
            <person name="Karlsson M."/>
            <person name="Huettel B."/>
            <person name="Barry K.W."/>
            <person name="Haridas S."/>
            <person name="Chen C."/>
            <person name="Bauer D."/>
            <person name="Andreopoulos W."/>
            <person name="Pangilinan J."/>
            <person name="LaButti K."/>
            <person name="Riley R."/>
            <person name="Lipzen A."/>
            <person name="Clum A."/>
            <person name="Drula E."/>
            <person name="Henrissat B."/>
            <person name="Kohler A."/>
            <person name="Grigoriev I.V."/>
            <person name="Martin F.M."/>
            <person name="Hacquard S."/>
        </authorList>
    </citation>
    <scope>NUCLEOTIDE SEQUENCE [LARGE SCALE GENOMIC DNA]</scope>
    <source>
        <strain evidence="5 6">MPI-CAGE-CH-0241</strain>
    </source>
</reference>
<comment type="caution">
    <text evidence="5">The sequence shown here is derived from an EMBL/GenBank/DDBJ whole genome shotgun (WGS) entry which is preliminary data.</text>
</comment>
<evidence type="ECO:0000259" key="3">
    <source>
        <dbReference type="Pfam" id="PF02771"/>
    </source>
</evidence>
<dbReference type="FunFam" id="2.40.110.10:FF:000020">
    <property type="entry name" value="Putative acyl-CoA dehydrogenase YdbM"/>
    <property type="match status" value="1"/>
</dbReference>
<dbReference type="SUPFAM" id="SSF47203">
    <property type="entry name" value="Acyl-CoA dehydrogenase C-terminal domain-like"/>
    <property type="match status" value="1"/>
</dbReference>
<evidence type="ECO:0000313" key="5">
    <source>
        <dbReference type="EMBL" id="KAH6876342.1"/>
    </source>
</evidence>
<dbReference type="Gene3D" id="1.10.540.10">
    <property type="entry name" value="Acyl-CoA dehydrogenase/oxidase, N-terminal domain"/>
    <property type="match status" value="1"/>
</dbReference>
<gene>
    <name evidence="5" type="ORF">B0T10DRAFT_585396</name>
</gene>
<organism evidence="5 6">
    <name type="scientific">Thelonectria olida</name>
    <dbReference type="NCBI Taxonomy" id="1576542"/>
    <lineage>
        <taxon>Eukaryota</taxon>
        <taxon>Fungi</taxon>
        <taxon>Dikarya</taxon>
        <taxon>Ascomycota</taxon>
        <taxon>Pezizomycotina</taxon>
        <taxon>Sordariomycetes</taxon>
        <taxon>Hypocreomycetidae</taxon>
        <taxon>Hypocreales</taxon>
        <taxon>Nectriaceae</taxon>
        <taxon>Thelonectria</taxon>
    </lineage>
</organism>
<keyword evidence="2" id="KW-0560">Oxidoreductase</keyword>
<dbReference type="EMBL" id="JAGPYM010000035">
    <property type="protein sequence ID" value="KAH6876342.1"/>
    <property type="molecule type" value="Genomic_DNA"/>
</dbReference>
<proteinExistence type="predicted"/>
<protein>
    <submittedName>
        <fullName evidence="5">Acyl-CoA dehydrogenase/oxidase</fullName>
    </submittedName>
</protein>
<name>A0A9P8VU67_9HYPO</name>
<dbReference type="PANTHER" id="PTHR43884:SF12">
    <property type="entry name" value="ISOVALERYL-COA DEHYDROGENASE, MITOCHONDRIAL-RELATED"/>
    <property type="match status" value="1"/>
</dbReference>
<dbReference type="InterPro" id="IPR037069">
    <property type="entry name" value="AcylCoA_DH/ox_N_sf"/>
</dbReference>
<accession>A0A9P8VU67</accession>
<dbReference type="InterPro" id="IPR009100">
    <property type="entry name" value="AcylCoA_DH/oxidase_NM_dom_sf"/>
</dbReference>
<dbReference type="InterPro" id="IPR046373">
    <property type="entry name" value="Acyl-CoA_Oxase/DH_mid-dom_sf"/>
</dbReference>
<keyword evidence="6" id="KW-1185">Reference proteome</keyword>
<sequence length="429" mass="47643">MAEETFATSDPAVYKEYESKWSALPKDEAEWIQRAKDVAEVLKKDVAAREKENKSPKAEVALLKHSGLLKALGPAKYGGGEQPWTVGYRLIREVAKGDGSIGMLLGYHLIWSETANVFGSAEQADRVQKNIITNNYIVGGAVNPRDNDLTIKPDGDKLIFDGFKNFSTGGVISDLTVLEGVVADTEDHIFAFVPTNQPGLQFKHNWDNVGLRLTESGGVKIDKVEASWTDALGWDPETKKPDPNILGVPLASIFLPLIQLNFANFYIGIAWGALDFASEYTRKNTRAWPFGGDNKDKAEDEFYILQTYGNFYAHLRAATALADKANAEAARLHAKYVNPENRAKFTPEERGEFAEWVASTKVVATDTSLRVTAGVFEVTGSRSTASKVGLDRFWRDVRTHTLHDPVAYKNREQGRYYLLGEAPEPTWYT</sequence>
<dbReference type="PANTHER" id="PTHR43884">
    <property type="entry name" value="ACYL-COA DEHYDROGENASE"/>
    <property type="match status" value="1"/>
</dbReference>
<feature type="domain" description="Acyl-CoA dehydrogenase/oxidase N-terminal" evidence="3">
    <location>
        <begin position="38"/>
        <end position="132"/>
    </location>
</feature>
<dbReference type="InterPro" id="IPR036250">
    <property type="entry name" value="AcylCo_DH-like_C"/>
</dbReference>
<evidence type="ECO:0000259" key="4">
    <source>
        <dbReference type="Pfam" id="PF08028"/>
    </source>
</evidence>
<dbReference type="Proteomes" id="UP000777438">
    <property type="component" value="Unassembled WGS sequence"/>
</dbReference>
<evidence type="ECO:0000313" key="6">
    <source>
        <dbReference type="Proteomes" id="UP000777438"/>
    </source>
</evidence>
<dbReference type="OrthoDB" id="5356974at2759"/>
<dbReference type="SUPFAM" id="SSF56645">
    <property type="entry name" value="Acyl-CoA dehydrogenase NM domain-like"/>
    <property type="match status" value="1"/>
</dbReference>
<dbReference type="Pfam" id="PF02771">
    <property type="entry name" value="Acyl-CoA_dh_N"/>
    <property type="match status" value="1"/>
</dbReference>
<dbReference type="GO" id="GO:0008470">
    <property type="term" value="F:3-methylbutanoyl-CoA dehydrogenase activity"/>
    <property type="evidence" value="ECO:0007669"/>
    <property type="project" value="TreeGrafter"/>
</dbReference>
<dbReference type="FunFam" id="1.10.540.10:FF:000025">
    <property type="entry name" value="Related to Dibenzothiophene desulfurization enzyme C"/>
    <property type="match status" value="1"/>
</dbReference>
<dbReference type="GO" id="GO:0050660">
    <property type="term" value="F:flavin adenine dinucleotide binding"/>
    <property type="evidence" value="ECO:0007669"/>
    <property type="project" value="InterPro"/>
</dbReference>
<dbReference type="Pfam" id="PF08028">
    <property type="entry name" value="Acyl-CoA_dh_2"/>
    <property type="match status" value="1"/>
</dbReference>